<proteinExistence type="predicted"/>
<dbReference type="AlphaFoldDB" id="A0A8J4DPT3"/>
<keyword evidence="2" id="KW-0805">Transcription regulation</keyword>
<evidence type="ECO:0000256" key="4">
    <source>
        <dbReference type="ARBA" id="ARBA00023163"/>
    </source>
</evidence>
<dbReference type="GO" id="GO:0005829">
    <property type="term" value="C:cytosol"/>
    <property type="evidence" value="ECO:0007669"/>
    <property type="project" value="TreeGrafter"/>
</dbReference>
<dbReference type="GO" id="GO:0006355">
    <property type="term" value="P:regulation of DNA-templated transcription"/>
    <property type="evidence" value="ECO:0007669"/>
    <property type="project" value="InterPro"/>
</dbReference>
<dbReference type="InterPro" id="IPR016032">
    <property type="entry name" value="Sig_transdc_resp-reg_C-effctor"/>
</dbReference>
<protein>
    <submittedName>
        <fullName evidence="9">DNA-binding response regulator</fullName>
    </submittedName>
</protein>
<evidence type="ECO:0000256" key="6">
    <source>
        <dbReference type="PROSITE-ProRule" id="PRU01091"/>
    </source>
</evidence>
<dbReference type="PROSITE" id="PS51755">
    <property type="entry name" value="OMPR_PHOB"/>
    <property type="match status" value="1"/>
</dbReference>
<dbReference type="EMBL" id="BOPF01000007">
    <property type="protein sequence ID" value="GIJ45251.1"/>
    <property type="molecule type" value="Genomic_DNA"/>
</dbReference>
<dbReference type="Proteomes" id="UP000619260">
    <property type="component" value="Unassembled WGS sequence"/>
</dbReference>
<feature type="DNA-binding region" description="OmpR/PhoB-type" evidence="6">
    <location>
        <begin position="121"/>
        <end position="220"/>
    </location>
</feature>
<name>A0A8J4DPT3_9ACTN</name>
<dbReference type="SMART" id="SM00862">
    <property type="entry name" value="Trans_reg_C"/>
    <property type="match status" value="1"/>
</dbReference>
<dbReference type="Pfam" id="PF00072">
    <property type="entry name" value="Response_reg"/>
    <property type="match status" value="1"/>
</dbReference>
<dbReference type="InterPro" id="IPR039420">
    <property type="entry name" value="WalR-like"/>
</dbReference>
<evidence type="ECO:0000313" key="9">
    <source>
        <dbReference type="EMBL" id="GIJ45251.1"/>
    </source>
</evidence>
<dbReference type="PROSITE" id="PS50110">
    <property type="entry name" value="RESPONSE_REGULATORY"/>
    <property type="match status" value="1"/>
</dbReference>
<evidence type="ECO:0000256" key="5">
    <source>
        <dbReference type="PROSITE-ProRule" id="PRU00169"/>
    </source>
</evidence>
<organism evidence="9 10">
    <name type="scientific">Virgisporangium aliadipatigenens</name>
    <dbReference type="NCBI Taxonomy" id="741659"/>
    <lineage>
        <taxon>Bacteria</taxon>
        <taxon>Bacillati</taxon>
        <taxon>Actinomycetota</taxon>
        <taxon>Actinomycetes</taxon>
        <taxon>Micromonosporales</taxon>
        <taxon>Micromonosporaceae</taxon>
        <taxon>Virgisporangium</taxon>
    </lineage>
</organism>
<dbReference type="SMART" id="SM00448">
    <property type="entry name" value="REC"/>
    <property type="match status" value="1"/>
</dbReference>
<dbReference type="GO" id="GO:0000976">
    <property type="term" value="F:transcription cis-regulatory region binding"/>
    <property type="evidence" value="ECO:0007669"/>
    <property type="project" value="TreeGrafter"/>
</dbReference>
<evidence type="ECO:0000256" key="2">
    <source>
        <dbReference type="ARBA" id="ARBA00023015"/>
    </source>
</evidence>
<dbReference type="Gene3D" id="1.10.10.10">
    <property type="entry name" value="Winged helix-like DNA-binding domain superfamily/Winged helix DNA-binding domain"/>
    <property type="match status" value="1"/>
</dbReference>
<feature type="domain" description="Response regulatory" evidence="7">
    <location>
        <begin position="1"/>
        <end position="112"/>
    </location>
</feature>
<reference evidence="9" key="1">
    <citation type="submission" date="2021-01" db="EMBL/GenBank/DDBJ databases">
        <title>Whole genome shotgun sequence of Virgisporangium aliadipatigenens NBRC 105644.</title>
        <authorList>
            <person name="Komaki H."/>
            <person name="Tamura T."/>
        </authorList>
    </citation>
    <scope>NUCLEOTIDE SEQUENCE</scope>
    <source>
        <strain evidence="9">NBRC 105644</strain>
    </source>
</reference>
<sequence>MFVADDDQEHAEIVREYLESAGYRTTVAPHGRDLPDQVRRIDPDLVLLDMTFSSVNGRDAFRTLLRESSVPVMILTDLAAPDDPGLDLASADDYLTTPFTPAELLLRVRTLLRRAGRGADPARLRVGDITVDTTRRTVTVDGRPVDCTPAEFAILEAMARRPEQIFSRAQLLRRNPGRDHDAADRVVDTHILHLRRKIEPNPRRPTRLLTVYGMGYKLVDGGA</sequence>
<keyword evidence="10" id="KW-1185">Reference proteome</keyword>
<dbReference type="RefSeq" id="WP_239152691.1">
    <property type="nucleotide sequence ID" value="NZ_BOPF01000007.1"/>
</dbReference>
<dbReference type="InterPro" id="IPR001867">
    <property type="entry name" value="OmpR/PhoB-type_DNA-bd"/>
</dbReference>
<dbReference type="GO" id="GO:0000156">
    <property type="term" value="F:phosphorelay response regulator activity"/>
    <property type="evidence" value="ECO:0007669"/>
    <property type="project" value="TreeGrafter"/>
</dbReference>
<evidence type="ECO:0000259" key="7">
    <source>
        <dbReference type="PROSITE" id="PS50110"/>
    </source>
</evidence>
<dbReference type="InterPro" id="IPR001789">
    <property type="entry name" value="Sig_transdc_resp-reg_receiver"/>
</dbReference>
<dbReference type="InterPro" id="IPR036388">
    <property type="entry name" value="WH-like_DNA-bd_sf"/>
</dbReference>
<keyword evidence="1 5" id="KW-0597">Phosphoprotein</keyword>
<evidence type="ECO:0000256" key="1">
    <source>
        <dbReference type="ARBA" id="ARBA00022553"/>
    </source>
</evidence>
<dbReference type="Pfam" id="PF00486">
    <property type="entry name" value="Trans_reg_C"/>
    <property type="match status" value="1"/>
</dbReference>
<gene>
    <name evidence="9" type="ORF">Val02_21370</name>
</gene>
<keyword evidence="3 6" id="KW-0238">DNA-binding</keyword>
<dbReference type="Gene3D" id="3.40.50.2300">
    <property type="match status" value="1"/>
</dbReference>
<comment type="caution">
    <text evidence="9">The sequence shown here is derived from an EMBL/GenBank/DDBJ whole genome shotgun (WGS) entry which is preliminary data.</text>
</comment>
<keyword evidence="4" id="KW-0804">Transcription</keyword>
<evidence type="ECO:0000259" key="8">
    <source>
        <dbReference type="PROSITE" id="PS51755"/>
    </source>
</evidence>
<dbReference type="InterPro" id="IPR011006">
    <property type="entry name" value="CheY-like_superfamily"/>
</dbReference>
<feature type="modified residue" description="4-aspartylphosphate" evidence="5">
    <location>
        <position position="49"/>
    </location>
</feature>
<feature type="domain" description="OmpR/PhoB-type" evidence="8">
    <location>
        <begin position="121"/>
        <end position="220"/>
    </location>
</feature>
<dbReference type="CDD" id="cd00383">
    <property type="entry name" value="trans_reg_C"/>
    <property type="match status" value="1"/>
</dbReference>
<accession>A0A8J4DPT3</accession>
<dbReference type="SUPFAM" id="SSF52172">
    <property type="entry name" value="CheY-like"/>
    <property type="match status" value="1"/>
</dbReference>
<dbReference type="GO" id="GO:0032993">
    <property type="term" value="C:protein-DNA complex"/>
    <property type="evidence" value="ECO:0007669"/>
    <property type="project" value="TreeGrafter"/>
</dbReference>
<dbReference type="PANTHER" id="PTHR48111">
    <property type="entry name" value="REGULATOR OF RPOS"/>
    <property type="match status" value="1"/>
</dbReference>
<dbReference type="Gene3D" id="6.10.250.690">
    <property type="match status" value="1"/>
</dbReference>
<evidence type="ECO:0000313" key="10">
    <source>
        <dbReference type="Proteomes" id="UP000619260"/>
    </source>
</evidence>
<evidence type="ECO:0000256" key="3">
    <source>
        <dbReference type="ARBA" id="ARBA00023125"/>
    </source>
</evidence>
<dbReference type="SUPFAM" id="SSF46894">
    <property type="entry name" value="C-terminal effector domain of the bipartite response regulators"/>
    <property type="match status" value="1"/>
</dbReference>
<dbReference type="PANTHER" id="PTHR48111:SF4">
    <property type="entry name" value="DNA-BINDING DUAL TRANSCRIPTIONAL REGULATOR OMPR"/>
    <property type="match status" value="1"/>
</dbReference>